<evidence type="ECO:0000256" key="1">
    <source>
        <dbReference type="SAM" id="MobiDB-lite"/>
    </source>
</evidence>
<name>Q7UDV6_RHOBA</name>
<gene>
    <name evidence="2" type="ordered locus">RB11758</name>
</gene>
<proteinExistence type="predicted"/>
<dbReference type="EMBL" id="BX294153">
    <property type="protein sequence ID" value="CAD79301.1"/>
    <property type="molecule type" value="Genomic_DNA"/>
</dbReference>
<reference evidence="2 3" key="1">
    <citation type="journal article" date="2003" name="Proc. Natl. Acad. Sci. U.S.A.">
        <title>Complete genome sequence of the marine planctomycete Pirellula sp. strain 1.</title>
        <authorList>
            <person name="Gloeckner F.O."/>
            <person name="Kube M."/>
            <person name="Bauer M."/>
            <person name="Teeling H."/>
            <person name="Lombardot T."/>
            <person name="Ludwig W."/>
            <person name="Gade D."/>
            <person name="Beck A."/>
            <person name="Borzym K."/>
            <person name="Heitmann K."/>
            <person name="Rabus R."/>
            <person name="Schlesner H."/>
            <person name="Amann R."/>
            <person name="Reinhardt R."/>
        </authorList>
    </citation>
    <scope>NUCLEOTIDE SEQUENCE [LARGE SCALE GENOMIC DNA]</scope>
    <source>
        <strain evidence="3">DSM 10527 / NCIMB 13988 / SH1</strain>
    </source>
</reference>
<dbReference type="STRING" id="243090.RB11758"/>
<dbReference type="AlphaFoldDB" id="Q7UDV6"/>
<accession>Q7UDV6</accession>
<protein>
    <submittedName>
        <fullName evidence="2">Uncharacterized protein</fullName>
    </submittedName>
</protein>
<dbReference type="Proteomes" id="UP000001025">
    <property type="component" value="Chromosome"/>
</dbReference>
<feature type="region of interest" description="Disordered" evidence="1">
    <location>
        <begin position="1"/>
        <end position="22"/>
    </location>
</feature>
<dbReference type="EnsemblBacteria" id="CAD79301">
    <property type="protein sequence ID" value="CAD79301"/>
    <property type="gene ID" value="RB11758"/>
</dbReference>
<dbReference type="InParanoid" id="Q7UDV6"/>
<keyword evidence="3" id="KW-1185">Reference proteome</keyword>
<evidence type="ECO:0000313" key="3">
    <source>
        <dbReference type="Proteomes" id="UP000001025"/>
    </source>
</evidence>
<evidence type="ECO:0000313" key="2">
    <source>
        <dbReference type="EMBL" id="CAD79301.1"/>
    </source>
</evidence>
<dbReference type="KEGG" id="rba:RB11758"/>
<feature type="compositionally biased region" description="Basic and acidic residues" evidence="1">
    <location>
        <begin position="10"/>
        <end position="20"/>
    </location>
</feature>
<organism evidence="2 3">
    <name type="scientific">Rhodopirellula baltica (strain DSM 10527 / NCIMB 13988 / SH1)</name>
    <dbReference type="NCBI Taxonomy" id="243090"/>
    <lineage>
        <taxon>Bacteria</taxon>
        <taxon>Pseudomonadati</taxon>
        <taxon>Planctomycetota</taxon>
        <taxon>Planctomycetia</taxon>
        <taxon>Pirellulales</taxon>
        <taxon>Pirellulaceae</taxon>
        <taxon>Rhodopirellula</taxon>
    </lineage>
</organism>
<dbReference type="HOGENOM" id="CLU_2318240_0_0_0"/>
<sequence length="99" mass="10973">MSGLANAAGYDERKPSERIRPPPVITRNVSEATRDVAVALLTRRVVMSWRADAAVPSKRAFGSPRRSRSALRRGLDDIRYFISVNSVLSVAERYAAGRE</sequence>